<feature type="transmembrane region" description="Helical" evidence="11">
    <location>
        <begin position="216"/>
        <end position="234"/>
    </location>
</feature>
<feature type="transmembrane region" description="Helical" evidence="11">
    <location>
        <begin position="417"/>
        <end position="433"/>
    </location>
</feature>
<feature type="transmembrane region" description="Helical" evidence="11">
    <location>
        <begin position="150"/>
        <end position="167"/>
    </location>
</feature>
<dbReference type="Proteomes" id="UP000505325">
    <property type="component" value="Chromosome"/>
</dbReference>
<evidence type="ECO:0000256" key="1">
    <source>
        <dbReference type="ARBA" id="ARBA00004429"/>
    </source>
</evidence>
<feature type="transmembrane region" description="Helical" evidence="11">
    <location>
        <begin position="439"/>
        <end position="456"/>
    </location>
</feature>
<evidence type="ECO:0000256" key="6">
    <source>
        <dbReference type="ARBA" id="ARBA00022597"/>
    </source>
</evidence>
<evidence type="ECO:0000256" key="7">
    <source>
        <dbReference type="ARBA" id="ARBA00022692"/>
    </source>
</evidence>
<dbReference type="Pfam" id="PF07690">
    <property type="entry name" value="MFS_1"/>
    <property type="match status" value="1"/>
</dbReference>
<feature type="transmembrane region" description="Helical" evidence="11">
    <location>
        <begin position="375"/>
        <end position="396"/>
    </location>
</feature>
<feature type="transmembrane region" description="Helical" evidence="11">
    <location>
        <begin position="173"/>
        <end position="195"/>
    </location>
</feature>
<evidence type="ECO:0000256" key="8">
    <source>
        <dbReference type="ARBA" id="ARBA00022989"/>
    </source>
</evidence>
<dbReference type="Gene3D" id="1.20.1250.20">
    <property type="entry name" value="MFS general substrate transporter like domains"/>
    <property type="match status" value="2"/>
</dbReference>
<comment type="similarity">
    <text evidence="2">Belongs to the major facilitator superfamily. Set transporter family.</text>
</comment>
<organism evidence="13 14">
    <name type="scientific">Paramixta manurensis</name>
    <dbReference type="NCBI Taxonomy" id="2740817"/>
    <lineage>
        <taxon>Bacteria</taxon>
        <taxon>Pseudomonadati</taxon>
        <taxon>Pseudomonadota</taxon>
        <taxon>Gammaproteobacteria</taxon>
        <taxon>Enterobacterales</taxon>
        <taxon>Erwiniaceae</taxon>
        <taxon>Paramixta</taxon>
    </lineage>
</organism>
<keyword evidence="7 11" id="KW-0812">Transmembrane</keyword>
<keyword evidence="9 11" id="KW-0472">Membrane</keyword>
<keyword evidence="4" id="KW-1003">Cell membrane</keyword>
<dbReference type="AlphaFoldDB" id="A0A6M8UAM9"/>
<evidence type="ECO:0000256" key="2">
    <source>
        <dbReference type="ARBA" id="ARBA00006523"/>
    </source>
</evidence>
<name>A0A6M8UAM9_9GAMM</name>
<evidence type="ECO:0000256" key="4">
    <source>
        <dbReference type="ARBA" id="ARBA00022475"/>
    </source>
</evidence>
<dbReference type="GO" id="GO:0015767">
    <property type="term" value="P:lactose transport"/>
    <property type="evidence" value="ECO:0007669"/>
    <property type="project" value="TreeGrafter"/>
</dbReference>
<evidence type="ECO:0000256" key="3">
    <source>
        <dbReference type="ARBA" id="ARBA00022448"/>
    </source>
</evidence>
<dbReference type="PANTHER" id="PTHR23535">
    <property type="entry name" value="SUGAR EFFLUX TRANSPORTER A-RELATED"/>
    <property type="match status" value="1"/>
</dbReference>
<feature type="region of interest" description="Disordered" evidence="10">
    <location>
        <begin position="1"/>
        <end position="23"/>
    </location>
</feature>
<dbReference type="InterPro" id="IPR036259">
    <property type="entry name" value="MFS_trans_sf"/>
</dbReference>
<evidence type="ECO:0000256" key="5">
    <source>
        <dbReference type="ARBA" id="ARBA00022519"/>
    </source>
</evidence>
<feature type="transmembrane region" description="Helical" evidence="11">
    <location>
        <begin position="240"/>
        <end position="260"/>
    </location>
</feature>
<proteinExistence type="inferred from homology"/>
<evidence type="ECO:0000256" key="9">
    <source>
        <dbReference type="ARBA" id="ARBA00023136"/>
    </source>
</evidence>
<evidence type="ECO:0000313" key="13">
    <source>
        <dbReference type="EMBL" id="QKJ87856.1"/>
    </source>
</evidence>
<reference evidence="13 14" key="1">
    <citation type="submission" date="2020-06" db="EMBL/GenBank/DDBJ databases">
        <title>Genome sequence of Paramixta manurensis strain PD-1.</title>
        <authorList>
            <person name="Lee C.W."/>
            <person name="Kim J."/>
        </authorList>
    </citation>
    <scope>NUCLEOTIDE SEQUENCE [LARGE SCALE GENOMIC DNA]</scope>
    <source>
        <strain evidence="13 14">PD-1</strain>
    </source>
</reference>
<protein>
    <submittedName>
        <fullName evidence="13">Sugar transporter</fullName>
    </submittedName>
</protein>
<dbReference type="EMBL" id="CP054212">
    <property type="protein sequence ID" value="QKJ87856.1"/>
    <property type="molecule type" value="Genomic_DNA"/>
</dbReference>
<dbReference type="FunFam" id="1.20.1250.20:FF:000151">
    <property type="entry name" value="Sugar efflux transporter SetB"/>
    <property type="match status" value="1"/>
</dbReference>
<feature type="transmembrane region" description="Helical" evidence="11">
    <location>
        <begin position="285"/>
        <end position="303"/>
    </location>
</feature>
<keyword evidence="6 13" id="KW-0762">Sugar transport</keyword>
<dbReference type="PANTHER" id="PTHR23535:SF2">
    <property type="entry name" value="SUGAR EFFLUX TRANSPORTER A-RELATED"/>
    <property type="match status" value="1"/>
</dbReference>
<keyword evidence="5" id="KW-0997">Cell inner membrane</keyword>
<dbReference type="InterPro" id="IPR011701">
    <property type="entry name" value="MFS"/>
</dbReference>
<feature type="transmembrane region" description="Helical" evidence="11">
    <location>
        <begin position="117"/>
        <end position="138"/>
    </location>
</feature>
<evidence type="ECO:0000313" key="14">
    <source>
        <dbReference type="Proteomes" id="UP000505325"/>
    </source>
</evidence>
<dbReference type="KEGG" id="pmak:PMPD1_2919"/>
<comment type="subcellular location">
    <subcellularLocation>
        <location evidence="1">Cell inner membrane</location>
        <topology evidence="1">Multi-pass membrane protein</topology>
    </subcellularLocation>
</comment>
<gene>
    <name evidence="13" type="ORF">PMPD1_2919</name>
</gene>
<dbReference type="GO" id="GO:0005886">
    <property type="term" value="C:plasma membrane"/>
    <property type="evidence" value="ECO:0007669"/>
    <property type="project" value="UniProtKB-SubCell"/>
</dbReference>
<dbReference type="PROSITE" id="PS50850">
    <property type="entry name" value="MFS"/>
    <property type="match status" value="1"/>
</dbReference>
<feature type="transmembrane region" description="Helical" evidence="11">
    <location>
        <begin position="84"/>
        <end position="105"/>
    </location>
</feature>
<dbReference type="FunFam" id="1.20.1250.20:FF:000125">
    <property type="entry name" value="Sugar efflux transporter SetB"/>
    <property type="match status" value="1"/>
</dbReference>
<dbReference type="SUPFAM" id="SSF103473">
    <property type="entry name" value="MFS general substrate transporter"/>
    <property type="match status" value="1"/>
</dbReference>
<dbReference type="NCBIfam" id="TIGR00899">
    <property type="entry name" value="2A0120"/>
    <property type="match status" value="1"/>
</dbReference>
<evidence type="ECO:0000256" key="11">
    <source>
        <dbReference type="SAM" id="Phobius"/>
    </source>
</evidence>
<dbReference type="CDD" id="cd17471">
    <property type="entry name" value="MFS_Set"/>
    <property type="match status" value="1"/>
</dbReference>
<keyword evidence="14" id="KW-1185">Reference proteome</keyword>
<keyword evidence="8 11" id="KW-1133">Transmembrane helix</keyword>
<evidence type="ECO:0000256" key="10">
    <source>
        <dbReference type="SAM" id="MobiDB-lite"/>
    </source>
</evidence>
<feature type="transmembrane region" description="Helical" evidence="11">
    <location>
        <begin position="353"/>
        <end position="369"/>
    </location>
</feature>
<evidence type="ECO:0000259" key="12">
    <source>
        <dbReference type="PROSITE" id="PS50850"/>
    </source>
</evidence>
<dbReference type="GO" id="GO:0036448">
    <property type="term" value="P:cellular response to glucose-phosphate stress"/>
    <property type="evidence" value="ECO:0007669"/>
    <property type="project" value="TreeGrafter"/>
</dbReference>
<dbReference type="InterPro" id="IPR004750">
    <property type="entry name" value="Sugar_efflux"/>
</dbReference>
<accession>A0A6M8UAM9</accession>
<dbReference type="GO" id="GO:1904659">
    <property type="term" value="P:D-glucose transmembrane transport"/>
    <property type="evidence" value="ECO:0007669"/>
    <property type="project" value="TreeGrafter"/>
</dbReference>
<keyword evidence="3" id="KW-0813">Transport</keyword>
<feature type="transmembrane region" description="Helical" evidence="11">
    <location>
        <begin position="323"/>
        <end position="341"/>
    </location>
</feature>
<dbReference type="GO" id="GO:0005351">
    <property type="term" value="F:carbohydrate:proton symporter activity"/>
    <property type="evidence" value="ECO:0007669"/>
    <property type="project" value="InterPro"/>
</dbReference>
<sequence>MRNTHSGSKLTPTNKTRQTSAKFQPTKILRKKCEKRINKYNSFETAFLKNRSSVESARPVYLTEYLPMQTPGVATRRLPDFRSAAFLIVAFLTGIAGALQTPTLSLFLSTEVHARPFMVGLFFTGSAVIGIIVSQLLAARSDRKGDRKSLIFICCLLGALACILFAWNRNYFVLLFVGVLLSSFGSTANPQMFALAREHADRTGREAVMFSSIMRAQVSLAWVVGPPIAFALALGYGFPVMYASAAVAFVVCAVIVKYLLPSMQKVEVKTTDTLQAPARNRRDTLLLFVACTLMWACNSIYLINMPLYVVHELNLPETLAGELMGIAAGLEIPVMLLAGYLAKRIGKRSMMRFSTFAGLLFYGALLFIHDAVPLMLLQLLNAIFIGILAGIGMIYFQDLMPGQAGAATTLFTNSTRVGWIIAGSLAGVVAEVWNYHAVFYFTLLMIAGTLYCMWRIKEA</sequence>
<dbReference type="InterPro" id="IPR020846">
    <property type="entry name" value="MFS_dom"/>
</dbReference>
<feature type="domain" description="Major facilitator superfamily (MFS) profile" evidence="12">
    <location>
        <begin position="78"/>
        <end position="459"/>
    </location>
</feature>